<evidence type="ECO:0000256" key="2">
    <source>
        <dbReference type="SAM" id="SignalP"/>
    </source>
</evidence>
<accession>B9L9C6</accession>
<evidence type="ECO:0000313" key="5">
    <source>
        <dbReference type="Proteomes" id="UP000000448"/>
    </source>
</evidence>
<feature type="signal peptide" evidence="2">
    <location>
        <begin position="1"/>
        <end position="20"/>
    </location>
</feature>
<proteinExistence type="predicted"/>
<dbReference type="EMBL" id="CP001279">
    <property type="protein sequence ID" value="ACM93646.1"/>
    <property type="molecule type" value="Genomic_DNA"/>
</dbReference>
<dbReference type="Gene3D" id="1.25.40.10">
    <property type="entry name" value="Tetratricopeptide repeat domain"/>
    <property type="match status" value="1"/>
</dbReference>
<dbReference type="eggNOG" id="COG4105">
    <property type="taxonomic scope" value="Bacteria"/>
</dbReference>
<keyword evidence="5" id="KW-1185">Reference proteome</keyword>
<dbReference type="KEGG" id="nam:NAMH_0831"/>
<gene>
    <name evidence="4" type="ordered locus">NAMH_0831</name>
</gene>
<dbReference type="InterPro" id="IPR011990">
    <property type="entry name" value="TPR-like_helical_dom_sf"/>
</dbReference>
<name>B9L9C6_NAUPA</name>
<dbReference type="STRING" id="598659.NAMH_0831"/>
<dbReference type="Proteomes" id="UP000000448">
    <property type="component" value="Chromosome"/>
</dbReference>
<dbReference type="RefSeq" id="WP_015902698.1">
    <property type="nucleotide sequence ID" value="NC_012115.1"/>
</dbReference>
<dbReference type="AlphaFoldDB" id="B9L9C6"/>
<protein>
    <submittedName>
        <fullName evidence="4">Lipoprotein</fullName>
    </submittedName>
</protein>
<reference evidence="4 5" key="1">
    <citation type="journal article" date="2009" name="PLoS Genet.">
        <title>Adaptations to submarine hydrothermal environments exemplified by the genome of Nautilia profundicola.</title>
        <authorList>
            <person name="Campbell B.J."/>
            <person name="Smith J.L."/>
            <person name="Hanson T.E."/>
            <person name="Klotz M.G."/>
            <person name="Stein L.Y."/>
            <person name="Lee C.K."/>
            <person name="Wu D."/>
            <person name="Robinson J.M."/>
            <person name="Khouri H.M."/>
            <person name="Eisen J.A."/>
            <person name="Cary S.C."/>
        </authorList>
    </citation>
    <scope>NUCLEOTIDE SEQUENCE [LARGE SCALE GENOMIC DNA]</scope>
    <source>
        <strain evidence="5">ATCC BAA-1463 / DSM 18972 / AmH</strain>
    </source>
</reference>
<sequence>MTKKTLLLLPLLFFIGCSSKNEVTHSENLTALSWHYKIYKDIQNTNLDQADEDFISLEAEHPASIYIKTDLLNLFLAHQQLKEYDLALFYLNEYEKRYASVQEIPWIEYQKIKMNYLKYSNPYTNQQMLLNLITMCDNYLKKYPNSNFSPEVSTILAKAELTNKYLDAKISNLYKKLDKPKASELYKVKIPNNSKPPVIPWYKKLFYW</sequence>
<feature type="domain" description="Outer membrane lipoprotein BamD-like" evidence="3">
    <location>
        <begin position="38"/>
        <end position="177"/>
    </location>
</feature>
<dbReference type="HOGENOM" id="CLU_081544_0_0_7"/>
<keyword evidence="1 2" id="KW-0732">Signal</keyword>
<evidence type="ECO:0000259" key="3">
    <source>
        <dbReference type="Pfam" id="PF13525"/>
    </source>
</evidence>
<dbReference type="PROSITE" id="PS51257">
    <property type="entry name" value="PROKAR_LIPOPROTEIN"/>
    <property type="match status" value="1"/>
</dbReference>
<dbReference type="OrthoDB" id="5342947at2"/>
<keyword evidence="4" id="KW-0449">Lipoprotein</keyword>
<evidence type="ECO:0000256" key="1">
    <source>
        <dbReference type="ARBA" id="ARBA00022729"/>
    </source>
</evidence>
<organism evidence="4 5">
    <name type="scientific">Nautilia profundicola (strain ATCC BAA-1463 / DSM 18972 / AmH)</name>
    <dbReference type="NCBI Taxonomy" id="598659"/>
    <lineage>
        <taxon>Bacteria</taxon>
        <taxon>Pseudomonadati</taxon>
        <taxon>Campylobacterota</taxon>
        <taxon>Epsilonproteobacteria</taxon>
        <taxon>Nautiliales</taxon>
        <taxon>Nautiliaceae</taxon>
        <taxon>Nautilia</taxon>
    </lineage>
</organism>
<feature type="chain" id="PRO_5002886191" evidence="2">
    <location>
        <begin position="21"/>
        <end position="208"/>
    </location>
</feature>
<dbReference type="InterPro" id="IPR039565">
    <property type="entry name" value="BamD-like"/>
</dbReference>
<dbReference type="Pfam" id="PF13525">
    <property type="entry name" value="YfiO"/>
    <property type="match status" value="1"/>
</dbReference>
<evidence type="ECO:0000313" key="4">
    <source>
        <dbReference type="EMBL" id="ACM93646.1"/>
    </source>
</evidence>